<proteinExistence type="predicted"/>
<evidence type="ECO:0000313" key="2">
    <source>
        <dbReference type="Proteomes" id="UP000008550"/>
    </source>
</evidence>
<keyword evidence="2" id="KW-1185">Reference proteome</keyword>
<evidence type="ECO:0000313" key="1">
    <source>
        <dbReference type="EMBL" id="ABZ85153.1"/>
    </source>
</evidence>
<gene>
    <name evidence="1" type="ORF">HM1_2624</name>
</gene>
<dbReference type="KEGG" id="hmo:HM1_2624"/>
<name>B0TBE0_HELMI</name>
<dbReference type="HOGENOM" id="CLU_688749_0_0_9"/>
<organism evidence="1 2">
    <name type="scientific">Heliobacterium modesticaldum (strain ATCC 51547 / Ice1)</name>
    <dbReference type="NCBI Taxonomy" id="498761"/>
    <lineage>
        <taxon>Bacteria</taxon>
        <taxon>Bacillati</taxon>
        <taxon>Bacillota</taxon>
        <taxon>Clostridia</taxon>
        <taxon>Eubacteriales</taxon>
        <taxon>Heliobacteriaceae</taxon>
        <taxon>Heliomicrobium</taxon>
    </lineage>
</organism>
<accession>B0TBE0</accession>
<dbReference type="eggNOG" id="ENOG5033Y47">
    <property type="taxonomic scope" value="Bacteria"/>
</dbReference>
<dbReference type="EMBL" id="CP000930">
    <property type="protein sequence ID" value="ABZ85153.1"/>
    <property type="molecule type" value="Genomic_DNA"/>
</dbReference>
<reference evidence="1 2" key="1">
    <citation type="journal article" date="2008" name="J. Bacteriol.">
        <title>The genome of Heliobacterium modesticaldum, a phototrophic representative of the Firmicutes containing the simplest photosynthetic apparatus.</title>
        <authorList>
            <person name="Sattley W.M."/>
            <person name="Madigan M.T."/>
            <person name="Swingley W.D."/>
            <person name="Cheung P.C."/>
            <person name="Clocksin K.M."/>
            <person name="Conrad A.L."/>
            <person name="Dejesa L.C."/>
            <person name="Honchak B.M."/>
            <person name="Jung D.O."/>
            <person name="Karbach L.E."/>
            <person name="Kurdoglu A."/>
            <person name="Lahiri S."/>
            <person name="Mastrian S.D."/>
            <person name="Page L.E."/>
            <person name="Taylor H.L."/>
            <person name="Wang Z.T."/>
            <person name="Raymond J."/>
            <person name="Chen M."/>
            <person name="Blankenship R.E."/>
            <person name="Touchman J.W."/>
        </authorList>
    </citation>
    <scope>NUCLEOTIDE SEQUENCE [LARGE SCALE GENOMIC DNA]</scope>
    <source>
        <strain evidence="2">ATCC 51547 / Ice1</strain>
    </source>
</reference>
<dbReference type="AlphaFoldDB" id="B0TBE0"/>
<dbReference type="OrthoDB" id="5507683at2"/>
<protein>
    <submittedName>
        <fullName evidence="1">Uncharacterized protein</fullName>
    </submittedName>
</protein>
<dbReference type="RefSeq" id="WP_012283642.1">
    <property type="nucleotide sequence ID" value="NC_010337.2"/>
</dbReference>
<dbReference type="Proteomes" id="UP000008550">
    <property type="component" value="Chromosome"/>
</dbReference>
<sequence length="375" mass="42498">MFDLEQLQGLLLQPFSFLYHRYDVHVMVYLRGHPEYESLEAMILLREGSDPLIWAIITLHDQSQVDHVNDERVVQQLKREGLKREIYFRTIGCRRTVEEEIARVQLSFHSYRGEPVRLDFVAASKTSSFWGGPVDPGEHARRNSLPVMFRQRSTLAGKRSRLLITGKEYAIPCRIWIPFFFTGLKGYYSEVFDLAVLRSGDWKIRLVEKPKKGVTGERWRFVSNSSEIDYVITAVSEEQLVVQSAENHLILSRRNDCPALRAFGSASHTVASGTGNFAVQFDPPLPLPSLDADQSEKTKAGIEAAPAGESQEGRFTLSIDDNELVAGKTMVREHAEGVEIRLLPDHPRWAKRRSLTITVEKQGDAFSICTSVDHG</sequence>